<evidence type="ECO:0000256" key="5">
    <source>
        <dbReference type="ARBA" id="ARBA00022982"/>
    </source>
</evidence>
<dbReference type="PROSITE" id="PS00198">
    <property type="entry name" value="4FE4S_FER_1"/>
    <property type="match status" value="2"/>
</dbReference>
<keyword evidence="7" id="KW-0411">Iron-sulfur</keyword>
<dbReference type="InterPro" id="IPR017900">
    <property type="entry name" value="4Fe4S_Fe_S_CS"/>
</dbReference>
<evidence type="ECO:0000256" key="4">
    <source>
        <dbReference type="ARBA" id="ARBA00022737"/>
    </source>
</evidence>
<evidence type="ECO:0000256" key="7">
    <source>
        <dbReference type="ARBA" id="ARBA00023014"/>
    </source>
</evidence>
<evidence type="ECO:0000256" key="2">
    <source>
        <dbReference type="ARBA" id="ARBA00022485"/>
    </source>
</evidence>
<sequence>MKAWLKFSPNIVNKSIISEAIKKYDIEFNILRANITPRGGKMLVEISGPEEREGIDFIEEAGIEVHPAVRVVKKDREKCMDCGACVSLCPVGAICIEDDWEIVLDDKKCIGCSFCVNSCPTRAIVLLD</sequence>
<dbReference type="InterPro" id="IPR018449">
    <property type="entry name" value="NIL_domain"/>
</dbReference>
<dbReference type="GO" id="GO:0046872">
    <property type="term" value="F:metal ion binding"/>
    <property type="evidence" value="ECO:0007669"/>
    <property type="project" value="UniProtKB-KW"/>
</dbReference>
<keyword evidence="1" id="KW-0813">Transport</keyword>
<keyword evidence="5" id="KW-0249">Electron transport</keyword>
<feature type="domain" description="4Fe-4S ferredoxin-type" evidence="8">
    <location>
        <begin position="70"/>
        <end position="99"/>
    </location>
</feature>
<accession>A0A371NF27</accession>
<dbReference type="PROSITE" id="PS51379">
    <property type="entry name" value="4FE4S_FER_2"/>
    <property type="match status" value="2"/>
</dbReference>
<dbReference type="InterPro" id="IPR045865">
    <property type="entry name" value="ACT-like_dom_sf"/>
</dbReference>
<evidence type="ECO:0000256" key="1">
    <source>
        <dbReference type="ARBA" id="ARBA00022448"/>
    </source>
</evidence>
<feature type="domain" description="4Fe-4S ferredoxin-type" evidence="8">
    <location>
        <begin position="100"/>
        <end position="128"/>
    </location>
</feature>
<keyword evidence="6" id="KW-0408">Iron</keyword>
<dbReference type="PANTHER" id="PTHR43687">
    <property type="entry name" value="ADENYLYLSULFATE REDUCTASE, BETA SUBUNIT"/>
    <property type="match status" value="1"/>
</dbReference>
<dbReference type="Gene3D" id="3.30.70.260">
    <property type="match status" value="1"/>
</dbReference>
<keyword evidence="4" id="KW-0677">Repeat</keyword>
<keyword evidence="3" id="KW-0479">Metal-binding</keyword>
<dbReference type="InterPro" id="IPR050572">
    <property type="entry name" value="Fe-S_Ferredoxin"/>
</dbReference>
<dbReference type="SUPFAM" id="SSF55021">
    <property type="entry name" value="ACT-like"/>
    <property type="match status" value="1"/>
</dbReference>
<dbReference type="Pfam" id="PF09383">
    <property type="entry name" value="NIL"/>
    <property type="match status" value="1"/>
</dbReference>
<evidence type="ECO:0000313" key="9">
    <source>
        <dbReference type="EMBL" id="REE28516.1"/>
    </source>
</evidence>
<evidence type="ECO:0000256" key="6">
    <source>
        <dbReference type="ARBA" id="ARBA00023004"/>
    </source>
</evidence>
<protein>
    <submittedName>
        <fullName evidence="9">4Fe-4S binding protein</fullName>
    </submittedName>
</protein>
<gene>
    <name evidence="9" type="ORF">C7452_0528</name>
</gene>
<dbReference type="SMART" id="SM00930">
    <property type="entry name" value="NIL"/>
    <property type="match status" value="1"/>
</dbReference>
<dbReference type="RefSeq" id="WP_115892134.1">
    <property type="nucleotide sequence ID" value="NZ_QREL01000001.1"/>
</dbReference>
<organism evidence="9 10">
    <name type="scientific">Methanothermobacter defluvii</name>
    <dbReference type="NCBI Taxonomy" id="49339"/>
    <lineage>
        <taxon>Archaea</taxon>
        <taxon>Methanobacteriati</taxon>
        <taxon>Methanobacteriota</taxon>
        <taxon>Methanomada group</taxon>
        <taxon>Methanobacteria</taxon>
        <taxon>Methanobacteriales</taxon>
        <taxon>Methanobacteriaceae</taxon>
        <taxon>Methanothermobacter</taxon>
    </lineage>
</organism>
<comment type="caution">
    <text evidence="9">The sequence shown here is derived from an EMBL/GenBank/DDBJ whole genome shotgun (WGS) entry which is preliminary data.</text>
</comment>
<dbReference type="EMBL" id="QREL01000001">
    <property type="protein sequence ID" value="REE28516.1"/>
    <property type="molecule type" value="Genomic_DNA"/>
</dbReference>
<dbReference type="Proteomes" id="UP000256864">
    <property type="component" value="Unassembled WGS sequence"/>
</dbReference>
<proteinExistence type="predicted"/>
<reference evidence="9 10" key="1">
    <citation type="submission" date="2018-07" db="EMBL/GenBank/DDBJ databases">
        <title>Genomic Encyclopedia of Type Strains, Phase IV (KMG-IV): sequencing the most valuable type-strain genomes for metagenomic binning, comparative biology and taxonomic classification.</title>
        <authorList>
            <person name="Goeker M."/>
        </authorList>
    </citation>
    <scope>NUCLEOTIDE SEQUENCE [LARGE SCALE GENOMIC DNA]</scope>
    <source>
        <strain evidence="9 10">DSM 7466</strain>
    </source>
</reference>
<evidence type="ECO:0000313" key="10">
    <source>
        <dbReference type="Proteomes" id="UP000256864"/>
    </source>
</evidence>
<name>A0A371NF27_9EURY</name>
<keyword evidence="10" id="KW-1185">Reference proteome</keyword>
<dbReference type="AlphaFoldDB" id="A0A371NF27"/>
<dbReference type="Pfam" id="PF00037">
    <property type="entry name" value="Fer4"/>
    <property type="match status" value="2"/>
</dbReference>
<dbReference type="InterPro" id="IPR017896">
    <property type="entry name" value="4Fe4S_Fe-S-bd"/>
</dbReference>
<dbReference type="GO" id="GO:0051539">
    <property type="term" value="F:4 iron, 4 sulfur cluster binding"/>
    <property type="evidence" value="ECO:0007669"/>
    <property type="project" value="UniProtKB-KW"/>
</dbReference>
<dbReference type="PANTHER" id="PTHR43687:SF6">
    <property type="entry name" value="L-ASPARTATE SEMIALDEHYDE SULFURTRANSFERASE IRON-SULFUR SUBUNIT"/>
    <property type="match status" value="1"/>
</dbReference>
<keyword evidence="2" id="KW-0004">4Fe-4S</keyword>
<evidence type="ECO:0000259" key="8">
    <source>
        <dbReference type="PROSITE" id="PS51379"/>
    </source>
</evidence>
<dbReference type="Gene3D" id="3.30.70.20">
    <property type="match status" value="1"/>
</dbReference>
<dbReference type="GO" id="GO:0016491">
    <property type="term" value="F:oxidoreductase activity"/>
    <property type="evidence" value="ECO:0007669"/>
    <property type="project" value="UniProtKB-ARBA"/>
</dbReference>
<dbReference type="SUPFAM" id="SSF54862">
    <property type="entry name" value="4Fe-4S ferredoxins"/>
    <property type="match status" value="1"/>
</dbReference>
<evidence type="ECO:0000256" key="3">
    <source>
        <dbReference type="ARBA" id="ARBA00022723"/>
    </source>
</evidence>